<evidence type="ECO:0000313" key="2">
    <source>
        <dbReference type="Proteomes" id="UP000464624"/>
    </source>
</evidence>
<proteinExistence type="predicted"/>
<dbReference type="AlphaFoldDB" id="A0AAD1GYN4"/>
<evidence type="ECO:0000313" key="1">
    <source>
        <dbReference type="EMBL" id="BBU21266.1"/>
    </source>
</evidence>
<gene>
    <name evidence="1" type="ORF">MYXE_10550</name>
</gene>
<reference evidence="1 2" key="1">
    <citation type="submission" date="2019-12" db="EMBL/GenBank/DDBJ databases">
        <title>Complete genome sequence of Mycolicibacterium xenopi str. JCM15661T.</title>
        <authorList>
            <person name="Yoshida M."/>
            <person name="Fukano H."/>
            <person name="Asakura T."/>
            <person name="Hoshino Y."/>
        </authorList>
    </citation>
    <scope>NUCLEOTIDE SEQUENCE [LARGE SCALE GENOMIC DNA]</scope>
    <source>
        <strain evidence="1 2">JCM 15661T</strain>
    </source>
</reference>
<accession>A0AAD1GYN4</accession>
<name>A0AAD1GYN4_MYCXE</name>
<dbReference type="EMBL" id="AP022314">
    <property type="protein sequence ID" value="BBU21266.1"/>
    <property type="molecule type" value="Genomic_DNA"/>
</dbReference>
<dbReference type="KEGG" id="mxe:MYXE_10550"/>
<organism evidence="1 2">
    <name type="scientific">Mycobacterium xenopi</name>
    <dbReference type="NCBI Taxonomy" id="1789"/>
    <lineage>
        <taxon>Bacteria</taxon>
        <taxon>Bacillati</taxon>
        <taxon>Actinomycetota</taxon>
        <taxon>Actinomycetes</taxon>
        <taxon>Mycobacteriales</taxon>
        <taxon>Mycobacteriaceae</taxon>
        <taxon>Mycobacterium</taxon>
    </lineage>
</organism>
<dbReference type="RefSeq" id="WP_139821161.1">
    <property type="nucleotide sequence ID" value="NZ_AP022314.1"/>
</dbReference>
<dbReference type="Proteomes" id="UP000464624">
    <property type="component" value="Chromosome"/>
</dbReference>
<sequence length="70" mass="7842">MKPGMLQASVMQPDWKYHLHWQPNMPSRDELLTIIAAVTPEMVHRTFAAYSGICETVAATVLSTVTSRPE</sequence>
<protein>
    <submittedName>
        <fullName evidence="1">Uncharacterized protein</fullName>
    </submittedName>
</protein>